<gene>
    <name evidence="1" type="ORF">PIB30_045661</name>
</gene>
<name>A0ABU6QFM3_9FABA</name>
<reference evidence="1 2" key="1">
    <citation type="journal article" date="2023" name="Plants (Basel)">
        <title>Bridging the Gap: Combining Genomics and Transcriptomics Approaches to Understand Stylosanthes scabra, an Orphan Legume from the Brazilian Caatinga.</title>
        <authorList>
            <person name="Ferreira-Neto J.R.C."/>
            <person name="da Silva M.D."/>
            <person name="Binneck E."/>
            <person name="de Melo N.F."/>
            <person name="da Silva R.H."/>
            <person name="de Melo A.L.T.M."/>
            <person name="Pandolfi V."/>
            <person name="Bustamante F.O."/>
            <person name="Brasileiro-Vidal A.C."/>
            <person name="Benko-Iseppon A.M."/>
        </authorList>
    </citation>
    <scope>NUCLEOTIDE SEQUENCE [LARGE SCALE GENOMIC DNA]</scope>
    <source>
        <tissue evidence="1">Leaves</tissue>
    </source>
</reference>
<accession>A0ABU6QFM3</accession>
<evidence type="ECO:0000313" key="2">
    <source>
        <dbReference type="Proteomes" id="UP001341840"/>
    </source>
</evidence>
<evidence type="ECO:0000313" key="1">
    <source>
        <dbReference type="EMBL" id="MED6110739.1"/>
    </source>
</evidence>
<proteinExistence type="predicted"/>
<dbReference type="EMBL" id="JASCZI010000280">
    <property type="protein sequence ID" value="MED6110739.1"/>
    <property type="molecule type" value="Genomic_DNA"/>
</dbReference>
<organism evidence="1 2">
    <name type="scientific">Stylosanthes scabra</name>
    <dbReference type="NCBI Taxonomy" id="79078"/>
    <lineage>
        <taxon>Eukaryota</taxon>
        <taxon>Viridiplantae</taxon>
        <taxon>Streptophyta</taxon>
        <taxon>Embryophyta</taxon>
        <taxon>Tracheophyta</taxon>
        <taxon>Spermatophyta</taxon>
        <taxon>Magnoliopsida</taxon>
        <taxon>eudicotyledons</taxon>
        <taxon>Gunneridae</taxon>
        <taxon>Pentapetalae</taxon>
        <taxon>rosids</taxon>
        <taxon>fabids</taxon>
        <taxon>Fabales</taxon>
        <taxon>Fabaceae</taxon>
        <taxon>Papilionoideae</taxon>
        <taxon>50 kb inversion clade</taxon>
        <taxon>dalbergioids sensu lato</taxon>
        <taxon>Dalbergieae</taxon>
        <taxon>Pterocarpus clade</taxon>
        <taxon>Stylosanthes</taxon>
    </lineage>
</organism>
<comment type="caution">
    <text evidence="1">The sequence shown here is derived from an EMBL/GenBank/DDBJ whole genome shotgun (WGS) entry which is preliminary data.</text>
</comment>
<protein>
    <submittedName>
        <fullName evidence="1">Uncharacterized protein</fullName>
    </submittedName>
</protein>
<keyword evidence="2" id="KW-1185">Reference proteome</keyword>
<dbReference type="Proteomes" id="UP001341840">
    <property type="component" value="Unassembled WGS sequence"/>
</dbReference>
<sequence length="158" mass="17182">MVCSLAKKKLAPFQACCRRNGKEEPLIWIDFCSGVNAEPDEPSPLQAWAVATSPVGESPMKQAGGRGENLQNTPTLKSNAIHVSIWATSCYRSVLSDLLSQVGSPGGMWVGWVRSAFCVAWLNGPPKIGPRWVPSLSSEIGYEHCPYAELWLLTPHCA</sequence>